<dbReference type="RefSeq" id="YP_010756336.1">
    <property type="nucleotide sequence ID" value="NC_073486.1"/>
</dbReference>
<dbReference type="KEGG" id="vg:80026092"/>
<reference evidence="1 2" key="1">
    <citation type="submission" date="2020-05" db="EMBL/GenBank/DDBJ databases">
        <authorList>
            <person name="Vondra J.M."/>
            <person name="Stovall M.A."/>
            <person name="Menchaca C."/>
            <person name="Bhuiyan S."/>
            <person name="Subhayu N."/>
            <person name="Hughes L.E."/>
            <person name="Garlena R.A."/>
            <person name="Russell D.A."/>
            <person name="Pope W.H."/>
            <person name="Jacobs-Sera D."/>
            <person name="Hatfull G.F."/>
        </authorList>
    </citation>
    <scope>NUCLEOTIDE SEQUENCE [LARGE SCALE GENOMIC DNA]</scope>
</reference>
<dbReference type="Proteomes" id="UP000509608">
    <property type="component" value="Segment"/>
</dbReference>
<evidence type="ECO:0000313" key="2">
    <source>
        <dbReference type="Proteomes" id="UP000509608"/>
    </source>
</evidence>
<gene>
    <name evidence="1" type="primary">42</name>
    <name evidence="1" type="ORF">SEA_VONDRA_42</name>
</gene>
<organism evidence="1 2">
    <name type="scientific">Streptomyces phage Vondra</name>
    <dbReference type="NCBI Taxonomy" id="2736273"/>
    <lineage>
        <taxon>Viruses</taxon>
        <taxon>Duplodnaviria</taxon>
        <taxon>Heunggongvirae</taxon>
        <taxon>Uroviricota</taxon>
        <taxon>Caudoviricetes</taxon>
        <taxon>Ignaciovirus</taxon>
        <taxon>Ignaciovirus vondra</taxon>
    </lineage>
</organism>
<keyword evidence="2" id="KW-1185">Reference proteome</keyword>
<evidence type="ECO:0000313" key="1">
    <source>
        <dbReference type="EMBL" id="QKN87627.1"/>
    </source>
</evidence>
<proteinExistence type="predicted"/>
<dbReference type="GeneID" id="80026092"/>
<dbReference type="EMBL" id="MT451981">
    <property type="protein sequence ID" value="QKN87627.1"/>
    <property type="molecule type" value="Genomic_DNA"/>
</dbReference>
<sequence length="54" mass="5782">MNASASLAIIRAALEDAPLIDLMMRPGRVAHRIAAALLAEGWTITPTPTNITKR</sequence>
<accession>A0A6M9Z3S3</accession>
<protein>
    <submittedName>
        <fullName evidence="1">Uncharacterized protein</fullName>
    </submittedName>
</protein>
<name>A0A6M9Z3S3_9CAUD</name>